<evidence type="ECO:0000313" key="2">
    <source>
        <dbReference type="EMBL" id="SFI33603.1"/>
    </source>
</evidence>
<dbReference type="AlphaFoldDB" id="A0A1I3HD94"/>
<evidence type="ECO:0000259" key="1">
    <source>
        <dbReference type="Pfam" id="PF13480"/>
    </source>
</evidence>
<organism evidence="2 3">
    <name type="scientific">Aquamicrobium aerolatum DSM 21857</name>
    <dbReference type="NCBI Taxonomy" id="1121003"/>
    <lineage>
        <taxon>Bacteria</taxon>
        <taxon>Pseudomonadati</taxon>
        <taxon>Pseudomonadota</taxon>
        <taxon>Alphaproteobacteria</taxon>
        <taxon>Hyphomicrobiales</taxon>
        <taxon>Phyllobacteriaceae</taxon>
        <taxon>Aerobium</taxon>
    </lineage>
</organism>
<protein>
    <submittedName>
        <fullName evidence="2">Acetyltransferase involved in cellulose biosynthesis, CelD/BcsL family</fullName>
    </submittedName>
</protein>
<reference evidence="3" key="1">
    <citation type="submission" date="2016-10" db="EMBL/GenBank/DDBJ databases">
        <authorList>
            <person name="Varghese N."/>
            <person name="Submissions S."/>
        </authorList>
    </citation>
    <scope>NUCLEOTIDE SEQUENCE [LARGE SCALE GENOMIC DNA]</scope>
    <source>
        <strain evidence="3">DSM 21857</strain>
    </source>
</reference>
<dbReference type="InterPro" id="IPR038740">
    <property type="entry name" value="BioF2-like_GNAT_dom"/>
</dbReference>
<dbReference type="OrthoDB" id="8193702at2"/>
<dbReference type="Gene3D" id="3.40.630.30">
    <property type="match status" value="1"/>
</dbReference>
<evidence type="ECO:0000313" key="3">
    <source>
        <dbReference type="Proteomes" id="UP000242763"/>
    </source>
</evidence>
<keyword evidence="3" id="KW-1185">Reference proteome</keyword>
<dbReference type="SUPFAM" id="SSF55729">
    <property type="entry name" value="Acyl-CoA N-acyltransferases (Nat)"/>
    <property type="match status" value="1"/>
</dbReference>
<dbReference type="InterPro" id="IPR016181">
    <property type="entry name" value="Acyl_CoA_acyltransferase"/>
</dbReference>
<dbReference type="EMBL" id="FORF01000001">
    <property type="protein sequence ID" value="SFI33603.1"/>
    <property type="molecule type" value="Genomic_DNA"/>
</dbReference>
<dbReference type="RefSeq" id="WP_091517488.1">
    <property type="nucleotide sequence ID" value="NZ_FORF01000001.1"/>
</dbReference>
<sequence>MRFGMGVDTLSRMQHQFVLESLPDFDFLSAEYRAFFDLHGTTAFQAPLWQQRLHDRLGPALGAKSKTVVVRHASDGRLMAVLPMATQRAFGVTIAQFADFGTCDYNSAVADRETLQALAADPHFRAALRRAFEGSDLILFRKIRSDDFDMALLFGTSRTSVGEHPAYLCEVGTDFGHWRSKVLRNKFTKELGRLQRQTEREHGSFEHRLAVGEDEIDAAFEFLRQTQAERQRDSVLNKPEYYSFYRDFAIDGAASGAALTYVSYLAGKPVAVLFGPADRDRFHAVLIGVDTVNHARISPGTQLIYRVVEQRMRQGHSSFDMGLGDPGYKSHFRPTEIPMQNVSSNLTTRGMAVSFVYHYSKPLKNVLREFAPAVR</sequence>
<name>A0A1I3HD94_9HYPH</name>
<proteinExistence type="predicted"/>
<gene>
    <name evidence="2" type="ORF">SAMN03080618_00120</name>
</gene>
<keyword evidence="2" id="KW-0808">Transferase</keyword>
<feature type="domain" description="BioF2-like acetyltransferase" evidence="1">
    <location>
        <begin position="186"/>
        <end position="330"/>
    </location>
</feature>
<dbReference type="Pfam" id="PF13480">
    <property type="entry name" value="Acetyltransf_6"/>
    <property type="match status" value="1"/>
</dbReference>
<accession>A0A1I3HD94</accession>
<dbReference type="Proteomes" id="UP000242763">
    <property type="component" value="Unassembled WGS sequence"/>
</dbReference>
<dbReference type="GO" id="GO:0016740">
    <property type="term" value="F:transferase activity"/>
    <property type="evidence" value="ECO:0007669"/>
    <property type="project" value="UniProtKB-KW"/>
</dbReference>
<dbReference type="STRING" id="1121003.SAMN03080618_00120"/>